<keyword evidence="3" id="KW-1185">Reference proteome</keyword>
<keyword evidence="1" id="KW-0472">Membrane</keyword>
<accession>D6TLP6</accession>
<organism evidence="2 3">
    <name type="scientific">Ktedonobacter racemifer DSM 44963</name>
    <dbReference type="NCBI Taxonomy" id="485913"/>
    <lineage>
        <taxon>Bacteria</taxon>
        <taxon>Bacillati</taxon>
        <taxon>Chloroflexota</taxon>
        <taxon>Ktedonobacteria</taxon>
        <taxon>Ktedonobacterales</taxon>
        <taxon>Ktedonobacteraceae</taxon>
        <taxon>Ktedonobacter</taxon>
    </lineage>
</organism>
<dbReference type="STRING" id="485913.Krac_8007"/>
<feature type="transmembrane region" description="Helical" evidence="1">
    <location>
        <begin position="7"/>
        <end position="30"/>
    </location>
</feature>
<name>D6TLP6_KTERA</name>
<dbReference type="AlphaFoldDB" id="D6TLP6"/>
<evidence type="ECO:0000313" key="2">
    <source>
        <dbReference type="EMBL" id="EFH86696.1"/>
    </source>
</evidence>
<keyword evidence="1" id="KW-1133">Transmembrane helix</keyword>
<keyword evidence="1" id="KW-0812">Transmembrane</keyword>
<protein>
    <submittedName>
        <fullName evidence="2">Uncharacterized protein</fullName>
    </submittedName>
</protein>
<evidence type="ECO:0000313" key="3">
    <source>
        <dbReference type="Proteomes" id="UP000004508"/>
    </source>
</evidence>
<dbReference type="Proteomes" id="UP000004508">
    <property type="component" value="Unassembled WGS sequence"/>
</dbReference>
<reference evidence="2 3" key="1">
    <citation type="journal article" date="2011" name="Stand. Genomic Sci.">
        <title>Non-contiguous finished genome sequence and contextual data of the filamentous soil bacterium Ktedonobacter racemifer type strain (SOSP1-21).</title>
        <authorList>
            <person name="Chang Y.J."/>
            <person name="Land M."/>
            <person name="Hauser L."/>
            <person name="Chertkov O."/>
            <person name="Del Rio T.G."/>
            <person name="Nolan M."/>
            <person name="Copeland A."/>
            <person name="Tice H."/>
            <person name="Cheng J.F."/>
            <person name="Lucas S."/>
            <person name="Han C."/>
            <person name="Goodwin L."/>
            <person name="Pitluck S."/>
            <person name="Ivanova N."/>
            <person name="Ovchinikova G."/>
            <person name="Pati A."/>
            <person name="Chen A."/>
            <person name="Palaniappan K."/>
            <person name="Mavromatis K."/>
            <person name="Liolios K."/>
            <person name="Brettin T."/>
            <person name="Fiebig A."/>
            <person name="Rohde M."/>
            <person name="Abt B."/>
            <person name="Goker M."/>
            <person name="Detter J.C."/>
            <person name="Woyke T."/>
            <person name="Bristow J."/>
            <person name="Eisen J.A."/>
            <person name="Markowitz V."/>
            <person name="Hugenholtz P."/>
            <person name="Kyrpides N.C."/>
            <person name="Klenk H.P."/>
            <person name="Lapidus A."/>
        </authorList>
    </citation>
    <scope>NUCLEOTIDE SEQUENCE [LARGE SCALE GENOMIC DNA]</scope>
    <source>
        <strain evidence="3">DSM 44963</strain>
    </source>
</reference>
<comment type="caution">
    <text evidence="2">The sequence shown here is derived from an EMBL/GenBank/DDBJ whole genome shotgun (WGS) entry which is preliminary data.</text>
</comment>
<dbReference type="InParanoid" id="D6TLP6"/>
<sequence length="33" mass="3849">MSRVVMYRLWFTFVILAVVVLTLLSLLGLLPHF</sequence>
<proteinExistence type="predicted"/>
<gene>
    <name evidence="2" type="ORF">Krac_8007</name>
</gene>
<dbReference type="EMBL" id="ADVG01000002">
    <property type="protein sequence ID" value="EFH86696.1"/>
    <property type="molecule type" value="Genomic_DNA"/>
</dbReference>
<evidence type="ECO:0000256" key="1">
    <source>
        <dbReference type="SAM" id="Phobius"/>
    </source>
</evidence>